<dbReference type="EC" id="2.7.1.6" evidence="11 12"/>
<proteinExistence type="inferred from homology"/>
<dbReference type="Gene3D" id="3.30.230.10">
    <property type="match status" value="1"/>
</dbReference>
<dbReference type="FunFam" id="3.30.230.10:FF:000017">
    <property type="entry name" value="Galactokinase"/>
    <property type="match status" value="1"/>
</dbReference>
<dbReference type="GO" id="GO:0004335">
    <property type="term" value="F:galactokinase activity"/>
    <property type="evidence" value="ECO:0007669"/>
    <property type="project" value="UniProtKB-UniRule"/>
</dbReference>
<evidence type="ECO:0000256" key="7">
    <source>
        <dbReference type="ARBA" id="ARBA00022840"/>
    </source>
</evidence>
<keyword evidence="10 11" id="KW-0119">Carbohydrate metabolism</keyword>
<dbReference type="InterPro" id="IPR000705">
    <property type="entry name" value="Galactokinase"/>
</dbReference>
<comment type="caution">
    <text evidence="16">The sequence shown here is derived from an EMBL/GenBank/DDBJ whole genome shotgun (WGS) entry which is preliminary data.</text>
</comment>
<sequence length="388" mass="43227">MDRDEAVRRFVELYGGGGDIRIFHAPGRVNLIGEHTDYNGGYVFPAALSIGTTMVVRPRNDRLLRLASANTPVRREVSLDDLAFRREDDWTNYPKGVIERFRLRGRPLRRGYDVFYAGDIPSGAGLSSSASIEVVTGYGLLAAEGETIDRLELALVCQEAENEYMGVRCGIMDQFASAMGRRGHAVLLRCLDLRYEHVPLADDSCRLVVANTRKRRGLVDSAYNERRAQCEQAVRELSKALPQLRFLGELDGETFQEYERLIGDETVRRRARHVVGENARVLRGVEALKAGDLRLFGRLMTESHESLRDLYEVSCFELDVMVEAALAVDGTLGSRMTGAGFGGCTVSLVRRDCVEAFVAFVGEVYERKTGLKPEFYVVDAGEGVRELG</sequence>
<evidence type="ECO:0000256" key="4">
    <source>
        <dbReference type="ARBA" id="ARBA00022723"/>
    </source>
</evidence>
<name>A0A2A6DXG6_9BACL</name>
<feature type="domain" description="Galactokinase N-terminal" evidence="15">
    <location>
        <begin position="9"/>
        <end position="58"/>
    </location>
</feature>
<dbReference type="GO" id="GO:0005524">
    <property type="term" value="F:ATP binding"/>
    <property type="evidence" value="ECO:0007669"/>
    <property type="project" value="UniProtKB-UniRule"/>
</dbReference>
<evidence type="ECO:0000256" key="3">
    <source>
        <dbReference type="ARBA" id="ARBA00022679"/>
    </source>
</evidence>
<comment type="pathway">
    <text evidence="11">Carbohydrate metabolism; galactose metabolism.</text>
</comment>
<keyword evidence="8 11" id="KW-0460">Magnesium</keyword>
<dbReference type="InterPro" id="IPR006204">
    <property type="entry name" value="GHMP_kinase_N_dom"/>
</dbReference>
<dbReference type="PRINTS" id="PR00473">
    <property type="entry name" value="GALCTOKINASE"/>
</dbReference>
<dbReference type="GO" id="GO:0000287">
    <property type="term" value="F:magnesium ion binding"/>
    <property type="evidence" value="ECO:0007669"/>
    <property type="project" value="UniProtKB-UniRule"/>
</dbReference>
<protein>
    <recommendedName>
        <fullName evidence="11 12">Galactokinase</fullName>
        <ecNumber evidence="11 12">2.7.1.6</ecNumber>
    </recommendedName>
    <alternativeName>
        <fullName evidence="11">Galactose kinase</fullName>
    </alternativeName>
</protein>
<keyword evidence="7 11" id="KW-0067">ATP-binding</keyword>
<evidence type="ECO:0000256" key="12">
    <source>
        <dbReference type="NCBIfam" id="TIGR00131"/>
    </source>
</evidence>
<comment type="function">
    <text evidence="11">Catalyzes the transfer of the gamma-phosphate of ATP to D-galactose to form alpha-D-galactose-1-phosphate (Gal-1-P).</text>
</comment>
<evidence type="ECO:0000259" key="15">
    <source>
        <dbReference type="Pfam" id="PF10509"/>
    </source>
</evidence>
<dbReference type="InterPro" id="IPR019741">
    <property type="entry name" value="Galactokinase_CS"/>
</dbReference>
<keyword evidence="9 11" id="KW-0299">Galactose metabolism</keyword>
<dbReference type="PANTHER" id="PTHR10457">
    <property type="entry name" value="MEVALONATE KINASE/GALACTOKINASE"/>
    <property type="match status" value="1"/>
</dbReference>
<gene>
    <name evidence="11" type="primary">galK</name>
    <name evidence="16" type="ORF">BLM47_13490</name>
</gene>
<dbReference type="AlphaFoldDB" id="A0A2A6DXG6"/>
<comment type="catalytic activity">
    <reaction evidence="11">
        <text>alpha-D-galactose + ATP = alpha-D-galactose 1-phosphate + ADP + H(+)</text>
        <dbReference type="Rhea" id="RHEA:13553"/>
        <dbReference type="ChEBI" id="CHEBI:15378"/>
        <dbReference type="ChEBI" id="CHEBI:28061"/>
        <dbReference type="ChEBI" id="CHEBI:30616"/>
        <dbReference type="ChEBI" id="CHEBI:58336"/>
        <dbReference type="ChEBI" id="CHEBI:456216"/>
        <dbReference type="EC" id="2.7.1.6"/>
    </reaction>
</comment>
<dbReference type="UniPathway" id="UPA00214"/>
<comment type="similarity">
    <text evidence="1 11">Belongs to the GHMP kinase family. GalK subfamily.</text>
</comment>
<feature type="binding site" evidence="11">
    <location>
        <position position="68"/>
    </location>
    <ligand>
        <name>ATP</name>
        <dbReference type="ChEBI" id="CHEBI:30616"/>
    </ligand>
</feature>
<evidence type="ECO:0000256" key="5">
    <source>
        <dbReference type="ARBA" id="ARBA00022741"/>
    </source>
</evidence>
<dbReference type="InterPro" id="IPR013750">
    <property type="entry name" value="GHMP_kinase_C_dom"/>
</dbReference>
<dbReference type="GO" id="GO:0006012">
    <property type="term" value="P:galactose metabolic process"/>
    <property type="evidence" value="ECO:0007669"/>
    <property type="project" value="UniProtKB-UniRule"/>
</dbReference>
<feature type="binding site" evidence="11">
    <location>
        <position position="129"/>
    </location>
    <ligand>
        <name>Mg(2+)</name>
        <dbReference type="ChEBI" id="CHEBI:18420"/>
    </ligand>
</feature>
<dbReference type="NCBIfam" id="NF003705">
    <property type="entry name" value="PRK05322.1"/>
    <property type="match status" value="1"/>
</dbReference>
<dbReference type="PROSITE" id="PS00627">
    <property type="entry name" value="GHMP_KINASES_ATP"/>
    <property type="match status" value="1"/>
</dbReference>
<keyword evidence="2 11" id="KW-0963">Cytoplasm</keyword>
<dbReference type="InterPro" id="IPR022963">
    <property type="entry name" value="Galactokinase_bac"/>
</dbReference>
<dbReference type="InterPro" id="IPR014721">
    <property type="entry name" value="Ribsml_uS5_D2-typ_fold_subgr"/>
</dbReference>
<evidence type="ECO:0000256" key="8">
    <source>
        <dbReference type="ARBA" id="ARBA00022842"/>
    </source>
</evidence>
<dbReference type="SUPFAM" id="SSF55060">
    <property type="entry name" value="GHMP Kinase, C-terminal domain"/>
    <property type="match status" value="1"/>
</dbReference>
<dbReference type="PIRSF" id="PIRSF000530">
    <property type="entry name" value="Galactokinase"/>
    <property type="match status" value="1"/>
</dbReference>
<dbReference type="InterPro" id="IPR006203">
    <property type="entry name" value="GHMP_knse_ATP-bd_CS"/>
</dbReference>
<evidence type="ECO:0000256" key="2">
    <source>
        <dbReference type="ARBA" id="ARBA00022490"/>
    </source>
</evidence>
<reference evidence="16 17" key="1">
    <citation type="submission" date="2016-12" db="EMBL/GenBank/DDBJ databases">
        <title>Candidatus Reconcilibacillus cellulovorans genome.</title>
        <authorList>
            <person name="Kolinko S."/>
            <person name="Wu Y.-W."/>
            <person name="Tachea F."/>
            <person name="Denzel E."/>
            <person name="Hiras J."/>
            <person name="Baecker N."/>
            <person name="Chan L.J."/>
            <person name="Eichorst S.A."/>
            <person name="Frey D."/>
            <person name="Adams P.D."/>
            <person name="Pray T."/>
            <person name="Tanjore D."/>
            <person name="Petzold C.J."/>
            <person name="Gladden J.M."/>
            <person name="Simmons B.A."/>
            <person name="Singer S.W."/>
        </authorList>
    </citation>
    <scope>NUCLEOTIDE SEQUENCE [LARGE SCALE GENOMIC DNA]</scope>
    <source>
        <strain evidence="16">JTherm</strain>
    </source>
</reference>
<dbReference type="Pfam" id="PF10509">
    <property type="entry name" value="GalKase_gal_bdg"/>
    <property type="match status" value="1"/>
</dbReference>
<dbReference type="Pfam" id="PF00288">
    <property type="entry name" value="GHMP_kinases_N"/>
    <property type="match status" value="1"/>
</dbReference>
<dbReference type="EMBL" id="MOXJ01000050">
    <property type="protein sequence ID" value="PDO09266.1"/>
    <property type="molecule type" value="Genomic_DNA"/>
</dbReference>
<evidence type="ECO:0000256" key="11">
    <source>
        <dbReference type="HAMAP-Rule" id="MF_00246"/>
    </source>
</evidence>
<evidence type="ECO:0000256" key="6">
    <source>
        <dbReference type="ARBA" id="ARBA00022777"/>
    </source>
</evidence>
<dbReference type="HAMAP" id="MF_00246">
    <property type="entry name" value="Galactokinase"/>
    <property type="match status" value="1"/>
</dbReference>
<dbReference type="NCBIfam" id="TIGR00131">
    <property type="entry name" value="gal_kin"/>
    <property type="match status" value="1"/>
</dbReference>
<dbReference type="InterPro" id="IPR019539">
    <property type="entry name" value="GalKase_N"/>
</dbReference>
<dbReference type="SUPFAM" id="SSF54211">
    <property type="entry name" value="Ribosomal protein S5 domain 2-like"/>
    <property type="match status" value="1"/>
</dbReference>
<dbReference type="PRINTS" id="PR00959">
    <property type="entry name" value="MEVGALKINASE"/>
</dbReference>
<keyword evidence="4 11" id="KW-0479">Metal-binding</keyword>
<evidence type="ECO:0000256" key="1">
    <source>
        <dbReference type="ARBA" id="ARBA00006566"/>
    </source>
</evidence>
<evidence type="ECO:0000313" key="17">
    <source>
        <dbReference type="Proteomes" id="UP000243688"/>
    </source>
</evidence>
<evidence type="ECO:0000313" key="16">
    <source>
        <dbReference type="EMBL" id="PDO09266.1"/>
    </source>
</evidence>
<evidence type="ECO:0000256" key="9">
    <source>
        <dbReference type="ARBA" id="ARBA00023144"/>
    </source>
</evidence>
<keyword evidence="5 11" id="KW-0547">Nucleotide-binding</keyword>
<feature type="site" description="Transition state stabilizer" evidence="11">
    <location>
        <position position="28"/>
    </location>
</feature>
<keyword evidence="3 11" id="KW-0808">Transferase</keyword>
<accession>A0A2A6DXG6</accession>
<evidence type="ECO:0000259" key="13">
    <source>
        <dbReference type="Pfam" id="PF00288"/>
    </source>
</evidence>
<dbReference type="InterPro" id="IPR036554">
    <property type="entry name" value="GHMP_kinase_C_sf"/>
</dbReference>
<feature type="binding site" evidence="11">
    <location>
        <begin position="34"/>
        <end position="37"/>
    </location>
    <ligand>
        <name>substrate</name>
    </ligand>
</feature>
<feature type="active site" description="Proton acceptor" evidence="11">
    <location>
        <position position="173"/>
    </location>
</feature>
<dbReference type="PANTHER" id="PTHR10457:SF7">
    <property type="entry name" value="GALACTOKINASE-RELATED"/>
    <property type="match status" value="1"/>
</dbReference>
<feature type="domain" description="GHMP kinase C-terminal" evidence="14">
    <location>
        <begin position="286"/>
        <end position="365"/>
    </location>
</feature>
<evidence type="ECO:0000259" key="14">
    <source>
        <dbReference type="Pfam" id="PF08544"/>
    </source>
</evidence>
<dbReference type="Proteomes" id="UP000243688">
    <property type="component" value="Unassembled WGS sequence"/>
</dbReference>
<feature type="binding site" evidence="11">
    <location>
        <begin position="123"/>
        <end position="129"/>
    </location>
    <ligand>
        <name>ATP</name>
        <dbReference type="ChEBI" id="CHEBI:30616"/>
    </ligand>
</feature>
<feature type="domain" description="GHMP kinase N-terminal" evidence="13">
    <location>
        <begin position="92"/>
        <end position="180"/>
    </location>
</feature>
<dbReference type="GO" id="GO:0005829">
    <property type="term" value="C:cytosol"/>
    <property type="evidence" value="ECO:0007669"/>
    <property type="project" value="TreeGrafter"/>
</dbReference>
<dbReference type="Pfam" id="PF08544">
    <property type="entry name" value="GHMP_kinases_C"/>
    <property type="match status" value="1"/>
</dbReference>
<comment type="subcellular location">
    <subcellularLocation>
        <location evidence="11">Cytoplasm</location>
    </subcellularLocation>
</comment>
<dbReference type="InterPro" id="IPR020568">
    <property type="entry name" value="Ribosomal_Su5_D2-typ_SF"/>
</dbReference>
<dbReference type="FunFam" id="3.30.70.890:FF:000001">
    <property type="entry name" value="Galactokinase"/>
    <property type="match status" value="1"/>
</dbReference>
<feature type="binding site" evidence="11">
    <location>
        <position position="161"/>
    </location>
    <ligand>
        <name>Mg(2+)</name>
        <dbReference type="ChEBI" id="CHEBI:18420"/>
    </ligand>
</feature>
<keyword evidence="6 11" id="KW-0418">Kinase</keyword>
<feature type="binding site" evidence="11">
    <location>
        <position position="223"/>
    </location>
    <ligand>
        <name>substrate</name>
    </ligand>
</feature>
<evidence type="ECO:0000256" key="10">
    <source>
        <dbReference type="ARBA" id="ARBA00023277"/>
    </source>
</evidence>
<dbReference type="Gene3D" id="3.30.70.890">
    <property type="entry name" value="GHMP kinase, C-terminal domain"/>
    <property type="match status" value="1"/>
</dbReference>
<organism evidence="16 17">
    <name type="scientific">Candidatus Reconcilbacillus cellulovorans</name>
    <dbReference type="NCBI Taxonomy" id="1906605"/>
    <lineage>
        <taxon>Bacteria</taxon>
        <taxon>Bacillati</taxon>
        <taxon>Bacillota</taxon>
        <taxon>Bacilli</taxon>
        <taxon>Bacillales</taxon>
        <taxon>Paenibacillaceae</taxon>
        <taxon>Candidatus Reconcilbacillus</taxon>
    </lineage>
</organism>
<dbReference type="InterPro" id="IPR006206">
    <property type="entry name" value="Mevalonate/galactokinase"/>
</dbReference>
<dbReference type="PROSITE" id="PS00106">
    <property type="entry name" value="GALACTOKINASE"/>
    <property type="match status" value="1"/>
</dbReference>